<proteinExistence type="inferred from homology"/>
<keyword evidence="7" id="KW-0862">Zinc</keyword>
<evidence type="ECO:0000256" key="7">
    <source>
        <dbReference type="ARBA" id="ARBA00022833"/>
    </source>
</evidence>
<evidence type="ECO:0000256" key="1">
    <source>
        <dbReference type="ARBA" id="ARBA00004286"/>
    </source>
</evidence>
<keyword evidence="12" id="KW-1185">Reference proteome</keyword>
<dbReference type="InterPro" id="IPR049408">
    <property type="entry name" value="UVSSA_N_a-solenoid_rpt"/>
</dbReference>
<keyword evidence="9" id="KW-0234">DNA repair</keyword>
<evidence type="ECO:0000259" key="10">
    <source>
        <dbReference type="Pfam" id="PF09740"/>
    </source>
</evidence>
<evidence type="ECO:0000256" key="8">
    <source>
        <dbReference type="ARBA" id="ARBA00023054"/>
    </source>
</evidence>
<keyword evidence="4" id="KW-0479">Metal-binding</keyword>
<dbReference type="OrthoDB" id="5594015at2759"/>
<evidence type="ECO:0000313" key="12">
    <source>
        <dbReference type="Proteomes" id="UP000835052"/>
    </source>
</evidence>
<evidence type="ECO:0000256" key="5">
    <source>
        <dbReference type="ARBA" id="ARBA00022763"/>
    </source>
</evidence>
<dbReference type="PANTHER" id="PTHR28670:SF1">
    <property type="entry name" value="UV-STIMULATED SCAFFOLD PROTEIN A"/>
    <property type="match status" value="1"/>
</dbReference>
<dbReference type="GO" id="GO:0000993">
    <property type="term" value="F:RNA polymerase II complex binding"/>
    <property type="evidence" value="ECO:0007669"/>
    <property type="project" value="TreeGrafter"/>
</dbReference>
<keyword evidence="3" id="KW-0158">Chromosome</keyword>
<comment type="caution">
    <text evidence="11">The sequence shown here is derived from an EMBL/GenBank/DDBJ whole genome shotgun (WGS) entry which is preliminary data.</text>
</comment>
<reference evidence="11" key="1">
    <citation type="submission" date="2020-10" db="EMBL/GenBank/DDBJ databases">
        <authorList>
            <person name="Kikuchi T."/>
        </authorList>
    </citation>
    <scope>NUCLEOTIDE SEQUENCE</scope>
    <source>
        <strain evidence="11">NKZ352</strain>
    </source>
</reference>
<evidence type="ECO:0000313" key="11">
    <source>
        <dbReference type="EMBL" id="CAD6197955.1"/>
    </source>
</evidence>
<feature type="domain" description="UV-stimulated scaffold protein A C-terminal" evidence="10">
    <location>
        <begin position="408"/>
        <end position="510"/>
    </location>
</feature>
<evidence type="ECO:0000256" key="4">
    <source>
        <dbReference type="ARBA" id="ARBA00022723"/>
    </source>
</evidence>
<name>A0A8S1HMU5_9PELO</name>
<keyword evidence="5" id="KW-0227">DNA damage</keyword>
<keyword evidence="6" id="KW-0863">Zinc-finger</keyword>
<dbReference type="GO" id="GO:0005694">
    <property type="term" value="C:chromosome"/>
    <property type="evidence" value="ECO:0007669"/>
    <property type="project" value="UniProtKB-SubCell"/>
</dbReference>
<dbReference type="GO" id="GO:0008270">
    <property type="term" value="F:zinc ion binding"/>
    <property type="evidence" value="ECO:0007669"/>
    <property type="project" value="UniProtKB-KW"/>
</dbReference>
<dbReference type="Pfam" id="PF09740">
    <property type="entry name" value="DUF2043"/>
    <property type="match status" value="1"/>
</dbReference>
<dbReference type="GO" id="GO:0006283">
    <property type="term" value="P:transcription-coupled nucleotide-excision repair"/>
    <property type="evidence" value="ECO:0007669"/>
    <property type="project" value="TreeGrafter"/>
</dbReference>
<evidence type="ECO:0000256" key="3">
    <source>
        <dbReference type="ARBA" id="ARBA00022454"/>
    </source>
</evidence>
<dbReference type="InterPro" id="IPR049431">
    <property type="entry name" value="UVSSA_C"/>
</dbReference>
<dbReference type="AlphaFoldDB" id="A0A8S1HMU5"/>
<dbReference type="Proteomes" id="UP000835052">
    <property type="component" value="Unassembled WGS sequence"/>
</dbReference>
<sequence>MNNPGIQLANLKASITRLVNETSAANECAIRTDSAHLKKLKQAIRHESNVIEPLVESCFEKFPRMDCADRAILLTFLDYFFSRSHMFRTYVLNRMHDLLTYVCEIDPQRNPLPRYRSKELKVLAIKIIKEWHVRFAPGYVKLANVASFLSASKALDYEGMNAELLAERRRNDEEDRRISMMEEKFIHSMREKWGKFKPDVVRCLNELDSALCILVPPIETDVQTVGNKQNKQLHGFGDSDIVTVTLTSVNPVVVVSSENDALVQTVIDGRTVMATQLKIIEKYLKRLTSLKTNAADFLKDLVDHKSRLEAMKQKAEELEIKGTVRKIRGDKADGEESDSDWEDVDDKKLEDFAMPNDTPDYIMDRLVKDDSEYLEPCGSHEFLNLQTDTFEKEEEEKQEEEIKSEKPKIPVLSYGLDLKYWGDDRKGVRIPKNDAGCHRFWRPPDDDGTMLQQDDVYQTRVFTYVGEERKSDKICRTPLPSGKLCPRRDFNRCPLHGVIVERDALGFPLKPVSEGEGCSYLMEAAQKEEEEYMKDLEQQTGKSIRMVKKKILKKMTFSPREGARQRLEKKLLDPKAVKRVSEALDAARKARLEKTFGHQFSHM</sequence>
<accession>A0A8S1HMU5</accession>
<gene>
    <name evidence="11" type="ORF">CAUJ_LOCUS13862</name>
</gene>
<evidence type="ECO:0000256" key="2">
    <source>
        <dbReference type="ARBA" id="ARBA00009240"/>
    </source>
</evidence>
<dbReference type="InterPro" id="IPR018610">
    <property type="entry name" value="UVSSA"/>
</dbReference>
<dbReference type="PANTHER" id="PTHR28670">
    <property type="entry name" value="UV-STIMULATED SCAFFOLD PROTEIN A"/>
    <property type="match status" value="1"/>
</dbReference>
<evidence type="ECO:0000256" key="6">
    <source>
        <dbReference type="ARBA" id="ARBA00022771"/>
    </source>
</evidence>
<protein>
    <recommendedName>
        <fullName evidence="10">UV-stimulated scaffold protein A C-terminal domain-containing protein</fullName>
    </recommendedName>
</protein>
<comment type="similarity">
    <text evidence="2">Belongs to the UVSSA family.</text>
</comment>
<evidence type="ECO:0000256" key="9">
    <source>
        <dbReference type="ARBA" id="ARBA00023204"/>
    </source>
</evidence>
<keyword evidence="8" id="KW-0175">Coiled coil</keyword>
<dbReference type="EMBL" id="CAJGYM010000110">
    <property type="protein sequence ID" value="CAD6197955.1"/>
    <property type="molecule type" value="Genomic_DNA"/>
</dbReference>
<dbReference type="Pfam" id="PF20867">
    <property type="entry name" value="UVSSA_N"/>
    <property type="match status" value="1"/>
</dbReference>
<dbReference type="GO" id="GO:0009411">
    <property type="term" value="P:response to UV"/>
    <property type="evidence" value="ECO:0007669"/>
    <property type="project" value="InterPro"/>
</dbReference>
<organism evidence="11 12">
    <name type="scientific">Caenorhabditis auriculariae</name>
    <dbReference type="NCBI Taxonomy" id="2777116"/>
    <lineage>
        <taxon>Eukaryota</taxon>
        <taxon>Metazoa</taxon>
        <taxon>Ecdysozoa</taxon>
        <taxon>Nematoda</taxon>
        <taxon>Chromadorea</taxon>
        <taxon>Rhabditida</taxon>
        <taxon>Rhabditina</taxon>
        <taxon>Rhabditomorpha</taxon>
        <taxon>Rhabditoidea</taxon>
        <taxon>Rhabditidae</taxon>
        <taxon>Peloderinae</taxon>
        <taxon>Caenorhabditis</taxon>
    </lineage>
</organism>
<comment type="subcellular location">
    <subcellularLocation>
        <location evidence="1">Chromosome</location>
    </subcellularLocation>
</comment>